<keyword evidence="1" id="KW-0472">Membrane</keyword>
<reference evidence="3 4" key="1">
    <citation type="journal article" date="2016" name="Nat. Commun.">
        <title>Thousands of microbial genomes shed light on interconnected biogeochemical processes in an aquifer system.</title>
        <authorList>
            <person name="Anantharaman K."/>
            <person name="Brown C.T."/>
            <person name="Hug L.A."/>
            <person name="Sharon I."/>
            <person name="Castelle C.J."/>
            <person name="Probst A.J."/>
            <person name="Thomas B.C."/>
            <person name="Singh A."/>
            <person name="Wilkins M.J."/>
            <person name="Karaoz U."/>
            <person name="Brodie E.L."/>
            <person name="Williams K.H."/>
            <person name="Hubbard S.S."/>
            <person name="Banfield J.F."/>
        </authorList>
    </citation>
    <scope>NUCLEOTIDE SEQUENCE [LARGE SCALE GENOMIC DNA]</scope>
</reference>
<dbReference type="STRING" id="1798689.A3I29_00860"/>
<dbReference type="Proteomes" id="UP000178726">
    <property type="component" value="Unassembled WGS sequence"/>
</dbReference>
<dbReference type="InterPro" id="IPR018649">
    <property type="entry name" value="SHOCT"/>
</dbReference>
<dbReference type="EMBL" id="MFQK01000050">
    <property type="protein sequence ID" value="OGH80383.1"/>
    <property type="molecule type" value="Genomic_DNA"/>
</dbReference>
<protein>
    <recommendedName>
        <fullName evidence="2">SHOCT domain-containing protein</fullName>
    </recommendedName>
</protein>
<comment type="caution">
    <text evidence="3">The sequence shown here is derived from an EMBL/GenBank/DDBJ whole genome shotgun (WGS) entry which is preliminary data.</text>
</comment>
<organism evidence="3 4">
    <name type="scientific">Candidatus Magasanikbacteria bacterium RIFCSPLOWO2_02_FULL_44_11</name>
    <dbReference type="NCBI Taxonomy" id="1798689"/>
    <lineage>
        <taxon>Bacteria</taxon>
        <taxon>Candidatus Magasanikiibacteriota</taxon>
    </lineage>
</organism>
<accession>A0A1F6N9H7</accession>
<feature type="domain" description="SHOCT" evidence="2">
    <location>
        <begin position="52"/>
        <end position="78"/>
    </location>
</feature>
<name>A0A1F6N9H7_9BACT</name>
<evidence type="ECO:0000259" key="2">
    <source>
        <dbReference type="Pfam" id="PF09851"/>
    </source>
</evidence>
<proteinExistence type="predicted"/>
<dbReference type="AlphaFoldDB" id="A0A1F6N9H7"/>
<sequence>MMYYGFAPFGWLFMIVFLCIIIGVIVALVRGGFGKGMCGHNHDDDTHGRNKTPLDILKERYAKGEIDKKEFEERKKNLG</sequence>
<keyword evidence="1" id="KW-1133">Transmembrane helix</keyword>
<feature type="transmembrane region" description="Helical" evidence="1">
    <location>
        <begin position="6"/>
        <end position="29"/>
    </location>
</feature>
<evidence type="ECO:0000256" key="1">
    <source>
        <dbReference type="SAM" id="Phobius"/>
    </source>
</evidence>
<evidence type="ECO:0000313" key="3">
    <source>
        <dbReference type="EMBL" id="OGH80383.1"/>
    </source>
</evidence>
<gene>
    <name evidence="3" type="ORF">A3I29_00860</name>
</gene>
<dbReference type="Pfam" id="PF09851">
    <property type="entry name" value="SHOCT"/>
    <property type="match status" value="1"/>
</dbReference>
<keyword evidence="1" id="KW-0812">Transmembrane</keyword>
<evidence type="ECO:0000313" key="4">
    <source>
        <dbReference type="Proteomes" id="UP000178726"/>
    </source>
</evidence>